<evidence type="ECO:0000256" key="1">
    <source>
        <dbReference type="ARBA" id="ARBA00006865"/>
    </source>
</evidence>
<dbReference type="Gene3D" id="2.60.120.200">
    <property type="match status" value="1"/>
</dbReference>
<dbReference type="PANTHER" id="PTHR10963">
    <property type="entry name" value="GLYCOSYL HYDROLASE-RELATED"/>
    <property type="match status" value="1"/>
</dbReference>
<dbReference type="PANTHER" id="PTHR10963:SF24">
    <property type="entry name" value="GLYCOSIDASE C21B10.07-RELATED"/>
    <property type="match status" value="1"/>
</dbReference>
<dbReference type="AlphaFoldDB" id="A0A0C2TPS3"/>
<keyword evidence="4" id="KW-0732">Signal</keyword>
<dbReference type="PROSITE" id="PS51762">
    <property type="entry name" value="GH16_2"/>
    <property type="match status" value="1"/>
</dbReference>
<sequence>MKLYPTLLFLLGTVTSAALGTSYFLHDEVVGWDFYTHFDFQNIPDPTHGRVLYVDRPTAITQNLTYACSDAFILRADDKTILDPQGPGRMSVRLQSFRRYKNTVLVWDIRHMPQGCGTWPAVWTDGPDWPNGGEIDIIEGVNDQSPNSATLHTNANCTMAANRPQLGTVKQDDCDVSVNFNAGCGVSFPTSNSYGPAFNQNGGGWYAMERSPTHIRVWFWPRDGPVPEDVRHNEGEVEPDHWGTPTAYFPSTSCDIQKHFTAQWIIINLTFCGDWAGNVYGTSGCPGTCVDYVNNHPEAFSEAYFDFASLRIYKPFDYTPSVSVNVTLNVTIDI</sequence>
<dbReference type="GO" id="GO:0009251">
    <property type="term" value="P:glucan catabolic process"/>
    <property type="evidence" value="ECO:0007669"/>
    <property type="project" value="TreeGrafter"/>
</dbReference>
<evidence type="ECO:0000256" key="3">
    <source>
        <dbReference type="ARBA" id="ARBA00023295"/>
    </source>
</evidence>
<dbReference type="InParanoid" id="A0A0C2TPS3"/>
<dbReference type="HOGENOM" id="CLU_016972_1_1_1"/>
<keyword evidence="2 6" id="KW-0378">Hydrolase</keyword>
<keyword evidence="7" id="KW-1185">Reference proteome</keyword>
<keyword evidence="3" id="KW-0326">Glycosidase</keyword>
<dbReference type="CDD" id="cd02181">
    <property type="entry name" value="GH16_fungal_Lam16A_glucanase"/>
    <property type="match status" value="1"/>
</dbReference>
<comment type="similarity">
    <text evidence="1">Belongs to the glycosyl hydrolase 16 family.</text>
</comment>
<dbReference type="GO" id="GO:0004553">
    <property type="term" value="F:hydrolase activity, hydrolyzing O-glycosyl compounds"/>
    <property type="evidence" value="ECO:0007669"/>
    <property type="project" value="InterPro"/>
</dbReference>
<protein>
    <submittedName>
        <fullName evidence="6">Glycoside hydrolase family 16 protein</fullName>
    </submittedName>
</protein>
<reference evidence="6 7" key="1">
    <citation type="submission" date="2014-04" db="EMBL/GenBank/DDBJ databases">
        <title>Evolutionary Origins and Diversification of the Mycorrhizal Mutualists.</title>
        <authorList>
            <consortium name="DOE Joint Genome Institute"/>
            <consortium name="Mycorrhizal Genomics Consortium"/>
            <person name="Kohler A."/>
            <person name="Kuo A."/>
            <person name="Nagy L.G."/>
            <person name="Floudas D."/>
            <person name="Copeland A."/>
            <person name="Barry K.W."/>
            <person name="Cichocki N."/>
            <person name="Veneault-Fourrey C."/>
            <person name="LaButti K."/>
            <person name="Lindquist E.A."/>
            <person name="Lipzen A."/>
            <person name="Lundell T."/>
            <person name="Morin E."/>
            <person name="Murat C."/>
            <person name="Riley R."/>
            <person name="Ohm R."/>
            <person name="Sun H."/>
            <person name="Tunlid A."/>
            <person name="Henrissat B."/>
            <person name="Grigoriev I.V."/>
            <person name="Hibbett D.S."/>
            <person name="Martin F."/>
        </authorList>
    </citation>
    <scope>NUCLEOTIDE SEQUENCE [LARGE SCALE GENOMIC DNA]</scope>
    <source>
        <strain evidence="6 7">Koide BX008</strain>
    </source>
</reference>
<dbReference type="InterPro" id="IPR000757">
    <property type="entry name" value="Beta-glucanase-like"/>
</dbReference>
<gene>
    <name evidence="6" type="ORF">M378DRAFT_157477</name>
</gene>
<evidence type="ECO:0000256" key="4">
    <source>
        <dbReference type="SAM" id="SignalP"/>
    </source>
</evidence>
<evidence type="ECO:0000259" key="5">
    <source>
        <dbReference type="PROSITE" id="PS51762"/>
    </source>
</evidence>
<feature type="chain" id="PRO_5002156042" evidence="4">
    <location>
        <begin position="21"/>
        <end position="334"/>
    </location>
</feature>
<dbReference type="FunFam" id="2.60.120.200:FF:000114">
    <property type="entry name" value="Probable endo-1,3(4)-beta-glucanase NFIA_089530"/>
    <property type="match status" value="1"/>
</dbReference>
<dbReference type="STRING" id="946122.A0A0C2TPS3"/>
<name>A0A0C2TPS3_AMAMK</name>
<dbReference type="EMBL" id="KN818226">
    <property type="protein sequence ID" value="KIL69229.1"/>
    <property type="molecule type" value="Genomic_DNA"/>
</dbReference>
<dbReference type="InterPro" id="IPR050546">
    <property type="entry name" value="Glycosyl_Hydrlase_16"/>
</dbReference>
<evidence type="ECO:0000256" key="2">
    <source>
        <dbReference type="ARBA" id="ARBA00022801"/>
    </source>
</evidence>
<dbReference type="InterPro" id="IPR013320">
    <property type="entry name" value="ConA-like_dom_sf"/>
</dbReference>
<feature type="signal peptide" evidence="4">
    <location>
        <begin position="1"/>
        <end position="20"/>
    </location>
</feature>
<organism evidence="6 7">
    <name type="scientific">Amanita muscaria (strain Koide BX008)</name>
    <dbReference type="NCBI Taxonomy" id="946122"/>
    <lineage>
        <taxon>Eukaryota</taxon>
        <taxon>Fungi</taxon>
        <taxon>Dikarya</taxon>
        <taxon>Basidiomycota</taxon>
        <taxon>Agaricomycotina</taxon>
        <taxon>Agaricomycetes</taxon>
        <taxon>Agaricomycetidae</taxon>
        <taxon>Agaricales</taxon>
        <taxon>Pluteineae</taxon>
        <taxon>Amanitaceae</taxon>
        <taxon>Amanita</taxon>
    </lineage>
</organism>
<feature type="domain" description="GH16" evidence="5">
    <location>
        <begin position="38"/>
        <end position="301"/>
    </location>
</feature>
<dbReference type="OrthoDB" id="192832at2759"/>
<dbReference type="Proteomes" id="UP000054549">
    <property type="component" value="Unassembled WGS sequence"/>
</dbReference>
<accession>A0A0C2TPS3</accession>
<dbReference type="SUPFAM" id="SSF49899">
    <property type="entry name" value="Concanavalin A-like lectins/glucanases"/>
    <property type="match status" value="1"/>
</dbReference>
<evidence type="ECO:0000313" key="7">
    <source>
        <dbReference type="Proteomes" id="UP000054549"/>
    </source>
</evidence>
<dbReference type="Pfam" id="PF26113">
    <property type="entry name" value="GH16_XgeA"/>
    <property type="match status" value="1"/>
</dbReference>
<evidence type="ECO:0000313" key="6">
    <source>
        <dbReference type="EMBL" id="KIL69229.1"/>
    </source>
</evidence>
<proteinExistence type="inferred from homology"/>